<organism evidence="1 2">
    <name type="scientific">Acrobeloides nanus</name>
    <dbReference type="NCBI Taxonomy" id="290746"/>
    <lineage>
        <taxon>Eukaryota</taxon>
        <taxon>Metazoa</taxon>
        <taxon>Ecdysozoa</taxon>
        <taxon>Nematoda</taxon>
        <taxon>Chromadorea</taxon>
        <taxon>Rhabditida</taxon>
        <taxon>Tylenchina</taxon>
        <taxon>Cephalobomorpha</taxon>
        <taxon>Cephaloboidea</taxon>
        <taxon>Cephalobidae</taxon>
        <taxon>Acrobeloides</taxon>
    </lineage>
</organism>
<proteinExistence type="predicted"/>
<dbReference type="WBParaSite" id="ACRNAN_Path_306.g1167.t1">
    <property type="protein sequence ID" value="ACRNAN_Path_306.g1167.t1"/>
    <property type="gene ID" value="ACRNAN_Path_306.g1167"/>
</dbReference>
<keyword evidence="1" id="KW-1185">Reference proteome</keyword>
<accession>A0A914C669</accession>
<evidence type="ECO:0000313" key="2">
    <source>
        <dbReference type="WBParaSite" id="ACRNAN_Path_306.g1167.t1"/>
    </source>
</evidence>
<dbReference type="Proteomes" id="UP000887540">
    <property type="component" value="Unplaced"/>
</dbReference>
<dbReference type="AlphaFoldDB" id="A0A914C669"/>
<evidence type="ECO:0000313" key="1">
    <source>
        <dbReference type="Proteomes" id="UP000887540"/>
    </source>
</evidence>
<reference evidence="2" key="1">
    <citation type="submission" date="2022-11" db="UniProtKB">
        <authorList>
            <consortium name="WormBaseParasite"/>
        </authorList>
    </citation>
    <scope>IDENTIFICATION</scope>
</reference>
<protein>
    <submittedName>
        <fullName evidence="2">Uncharacterized protein</fullName>
    </submittedName>
</protein>
<sequence>MSQKPKGFAKFLSKFDKALGGELGTSSKITTIYNETPAIIKGYARQYQTTSFHKDFEIPPKSNFVFESKSRDKVNIEFQFYQDTKLGDKYELINLGENLIIKQEGEYLFVVVQKPDQTISEDYYYFKQLEFDSLIQVALSDASFDVAGFIRGTALVDNFRTFPEIGNFVWENLKAVEHLLQLLSLDIFRDVNWETTIRKEKDVGHAVSNIHIPGAHGPDLRTRTTYTEVSTEKRAFGINDSETALKFFYRTTIAGMWGPENFWDGILWNEKTMKSYDSFLYDFASLINRAFSKANWPENFRHFWMRITIALAWAFGGQYSFAYYKNKTLGLFLVDEKDNPKVNRLGRLPDKIIDGEKLDPEKVLEGMKNSLSKLKH</sequence>
<name>A0A914C669_9BILA</name>